<dbReference type="STRING" id="472175.EL18_02851"/>
<feature type="transmembrane region" description="Helical" evidence="1">
    <location>
        <begin position="115"/>
        <end position="138"/>
    </location>
</feature>
<dbReference type="EMBL" id="JMQM01000002">
    <property type="protein sequence ID" value="KFB08598.1"/>
    <property type="molecule type" value="Genomic_DNA"/>
</dbReference>
<accession>A0A084U6L2</accession>
<comment type="caution">
    <text evidence="3">The sequence shown here is derived from an EMBL/GenBank/DDBJ whole genome shotgun (WGS) entry which is preliminary data.</text>
</comment>
<organism evidence="3 4">
    <name type="scientific">Nitratireductor basaltis</name>
    <dbReference type="NCBI Taxonomy" id="472175"/>
    <lineage>
        <taxon>Bacteria</taxon>
        <taxon>Pseudomonadati</taxon>
        <taxon>Pseudomonadota</taxon>
        <taxon>Alphaproteobacteria</taxon>
        <taxon>Hyphomicrobiales</taxon>
        <taxon>Phyllobacteriaceae</taxon>
        <taxon>Nitratireductor</taxon>
    </lineage>
</organism>
<keyword evidence="1" id="KW-0812">Transmembrane</keyword>
<dbReference type="PATRIC" id="fig|472175.3.peg.2845"/>
<proteinExistence type="predicted"/>
<feature type="transmembrane region" description="Helical" evidence="1">
    <location>
        <begin position="62"/>
        <end position="82"/>
    </location>
</feature>
<evidence type="ECO:0000313" key="4">
    <source>
        <dbReference type="Proteomes" id="UP000053675"/>
    </source>
</evidence>
<sequence>MSDRVLGGTCLVLALLYILFATQIRVGFISDPMGPKVFPIVIGVALALGSLYVLFRPDPEPLWPAFGRVGEIVLAVLVLVLYTYALPHVGFTISTTFAAGILSWRLGASPVAASIAGVVIAVSIFVIFRMILGLSLALGPMGF</sequence>
<keyword evidence="1" id="KW-0472">Membrane</keyword>
<dbReference type="Proteomes" id="UP000053675">
    <property type="component" value="Unassembled WGS sequence"/>
</dbReference>
<evidence type="ECO:0000313" key="3">
    <source>
        <dbReference type="EMBL" id="KFB08598.1"/>
    </source>
</evidence>
<feature type="transmembrane region" description="Helical" evidence="1">
    <location>
        <begin position="37"/>
        <end position="55"/>
    </location>
</feature>
<evidence type="ECO:0000256" key="1">
    <source>
        <dbReference type="SAM" id="Phobius"/>
    </source>
</evidence>
<feature type="domain" description="DUF1468" evidence="2">
    <location>
        <begin position="6"/>
        <end position="136"/>
    </location>
</feature>
<dbReference type="Pfam" id="PF07331">
    <property type="entry name" value="TctB"/>
    <property type="match status" value="1"/>
</dbReference>
<protein>
    <submittedName>
        <fullName evidence="3">Putative tricarboxylic transport membrane protein</fullName>
    </submittedName>
</protein>
<dbReference type="eggNOG" id="ENOG5032SKA">
    <property type="taxonomic scope" value="Bacteria"/>
</dbReference>
<keyword evidence="1" id="KW-1133">Transmembrane helix</keyword>
<gene>
    <name evidence="3" type="ORF">EL18_02851</name>
</gene>
<dbReference type="InterPro" id="IPR009936">
    <property type="entry name" value="DUF1468"/>
</dbReference>
<dbReference type="RefSeq" id="WP_036485547.1">
    <property type="nucleotide sequence ID" value="NZ_JMQM01000002.1"/>
</dbReference>
<reference evidence="3 4" key="1">
    <citation type="submission" date="2014-05" db="EMBL/GenBank/DDBJ databases">
        <title>Draft Genome Sequence of Nitratireductor basaltis Strain UMTGB225, A Marine Bacterium Isolated from Green Barrel Tunicate.</title>
        <authorList>
            <person name="Gan H.Y."/>
        </authorList>
    </citation>
    <scope>NUCLEOTIDE SEQUENCE [LARGE SCALE GENOMIC DNA]</scope>
    <source>
        <strain evidence="3 4">UMTGB225</strain>
    </source>
</reference>
<dbReference type="OrthoDB" id="5519430at2"/>
<name>A0A084U6L2_9HYPH</name>
<evidence type="ECO:0000259" key="2">
    <source>
        <dbReference type="Pfam" id="PF07331"/>
    </source>
</evidence>
<dbReference type="AlphaFoldDB" id="A0A084U6L2"/>
<keyword evidence="4" id="KW-1185">Reference proteome</keyword>